<keyword evidence="2" id="KW-1185">Reference proteome</keyword>
<evidence type="ECO:0000313" key="1">
    <source>
        <dbReference type="EMBL" id="CAG7651128.1"/>
    </source>
</evidence>
<protein>
    <submittedName>
        <fullName evidence="1">Uncharacterized protein</fullName>
    </submittedName>
</protein>
<accession>A0ABM8VN92</accession>
<sequence length="65" mass="7635">MSCAIDDNQIPERSFQVISIVTEQQHQLNMTKQGRLSSMNDPEMKRSFAEALLEPKQLWLLDKEW</sequence>
<proteinExistence type="predicted"/>
<name>A0ABM8VN92_9BACL</name>
<dbReference type="Proteomes" id="UP000730618">
    <property type="component" value="Unassembled WGS sequence"/>
</dbReference>
<comment type="caution">
    <text evidence="1">The sequence shown here is derived from an EMBL/GenBank/DDBJ whole genome shotgun (WGS) entry which is preliminary data.</text>
</comment>
<dbReference type="EMBL" id="CAJVCE010000015">
    <property type="protein sequence ID" value="CAG7651128.1"/>
    <property type="molecule type" value="Genomic_DNA"/>
</dbReference>
<evidence type="ECO:0000313" key="2">
    <source>
        <dbReference type="Proteomes" id="UP000730618"/>
    </source>
</evidence>
<organism evidence="1 2">
    <name type="scientific">Paenibacillus allorhizosphaerae</name>
    <dbReference type="NCBI Taxonomy" id="2849866"/>
    <lineage>
        <taxon>Bacteria</taxon>
        <taxon>Bacillati</taxon>
        <taxon>Bacillota</taxon>
        <taxon>Bacilli</taxon>
        <taxon>Bacillales</taxon>
        <taxon>Paenibacillaceae</taxon>
        <taxon>Paenibacillus</taxon>
    </lineage>
</organism>
<reference evidence="1 2" key="1">
    <citation type="submission" date="2021-06" db="EMBL/GenBank/DDBJ databases">
        <authorList>
            <person name="Criscuolo A."/>
        </authorList>
    </citation>
    <scope>NUCLEOTIDE SEQUENCE [LARGE SCALE GENOMIC DNA]</scope>
    <source>
        <strain evidence="2">CIP 111802</strain>
    </source>
</reference>
<gene>
    <name evidence="1" type="ORF">PAECIP111802_04893</name>
</gene>